<accession>A0A1H9BYM4</accession>
<dbReference type="STRING" id="65499.SAMN04488000_101740"/>
<feature type="domain" description="Mycothiol-dependent maleylpyruvate isomerase metal-binding" evidence="2">
    <location>
        <begin position="11"/>
        <end position="138"/>
    </location>
</feature>
<dbReference type="InterPro" id="IPR010872">
    <property type="entry name" value="MDMPI_C-term_domain"/>
</dbReference>
<dbReference type="Pfam" id="PF07398">
    <property type="entry name" value="MDMPI_C"/>
    <property type="match status" value="1"/>
</dbReference>
<dbReference type="GO" id="GO:0046872">
    <property type="term" value="F:metal ion binding"/>
    <property type="evidence" value="ECO:0007669"/>
    <property type="project" value="InterPro"/>
</dbReference>
<evidence type="ECO:0000259" key="2">
    <source>
        <dbReference type="Pfam" id="PF11716"/>
    </source>
</evidence>
<dbReference type="InterPro" id="IPR034660">
    <property type="entry name" value="DinB/YfiT-like"/>
</dbReference>
<feature type="domain" description="MDMPI C-terminal" evidence="1">
    <location>
        <begin position="150"/>
        <end position="238"/>
    </location>
</feature>
<protein>
    <submittedName>
        <fullName evidence="3">TIGR03083 family protein</fullName>
    </submittedName>
</protein>
<organism evidence="3 4">
    <name type="scientific">Lentzea albida</name>
    <dbReference type="NCBI Taxonomy" id="65499"/>
    <lineage>
        <taxon>Bacteria</taxon>
        <taxon>Bacillati</taxon>
        <taxon>Actinomycetota</taxon>
        <taxon>Actinomycetes</taxon>
        <taxon>Pseudonocardiales</taxon>
        <taxon>Pseudonocardiaceae</taxon>
        <taxon>Lentzea</taxon>
    </lineage>
</organism>
<proteinExistence type="predicted"/>
<keyword evidence="4" id="KW-1185">Reference proteome</keyword>
<dbReference type="EMBL" id="FOFV01000001">
    <property type="protein sequence ID" value="SEP94009.1"/>
    <property type="molecule type" value="Genomic_DNA"/>
</dbReference>
<sequence length="246" mass="26533">MQNTLGFSDLLRLIDERSAAFRAAVAAAPSLDVKVPTCPEWTLADLARHIGDGRRAWAATVAAGPATAKAAVTDVPMPEQRDELLAWLEDATAELLAALEAAGPDRGCWAWWTGSPHNAAAVARHQLQQLAVHTYDAQVTIGAAEPLPEEIALDGVDEFLQTCVTTTSPWPHEPATIAYHAAEGPSWWLRLDENGARTTSQVTPTAEGSATASDLVLFMYGRRDLSELESRGDRRVFEGLIAWEPA</sequence>
<evidence type="ECO:0000313" key="4">
    <source>
        <dbReference type="Proteomes" id="UP000199503"/>
    </source>
</evidence>
<dbReference type="Proteomes" id="UP000199503">
    <property type="component" value="Unassembled WGS sequence"/>
</dbReference>
<name>A0A1H9BYM4_9PSEU</name>
<dbReference type="RefSeq" id="WP_089909264.1">
    <property type="nucleotide sequence ID" value="NZ_FOFV01000001.1"/>
</dbReference>
<dbReference type="AlphaFoldDB" id="A0A1H9BYM4"/>
<dbReference type="Pfam" id="PF11716">
    <property type="entry name" value="MDMPI_N"/>
    <property type="match status" value="1"/>
</dbReference>
<dbReference type="PANTHER" id="PTHR40758:SF1">
    <property type="entry name" value="CONSERVED PROTEIN"/>
    <property type="match status" value="1"/>
</dbReference>
<dbReference type="Gene3D" id="1.20.120.450">
    <property type="entry name" value="dinb family like domain"/>
    <property type="match status" value="1"/>
</dbReference>
<dbReference type="OrthoDB" id="3671213at2"/>
<evidence type="ECO:0000313" key="3">
    <source>
        <dbReference type="EMBL" id="SEP94009.1"/>
    </source>
</evidence>
<reference evidence="4" key="1">
    <citation type="submission" date="2016-10" db="EMBL/GenBank/DDBJ databases">
        <authorList>
            <person name="Varghese N."/>
            <person name="Submissions S."/>
        </authorList>
    </citation>
    <scope>NUCLEOTIDE SEQUENCE [LARGE SCALE GENOMIC DNA]</scope>
    <source>
        <strain evidence="4">DSM 44437</strain>
    </source>
</reference>
<dbReference type="InterPro" id="IPR017517">
    <property type="entry name" value="Maleyloyr_isom"/>
</dbReference>
<dbReference type="SUPFAM" id="SSF109854">
    <property type="entry name" value="DinB/YfiT-like putative metalloenzymes"/>
    <property type="match status" value="1"/>
</dbReference>
<gene>
    <name evidence="3" type="ORF">SAMN04488000_101740</name>
</gene>
<evidence type="ECO:0000259" key="1">
    <source>
        <dbReference type="Pfam" id="PF07398"/>
    </source>
</evidence>
<dbReference type="PANTHER" id="PTHR40758">
    <property type="entry name" value="CONSERVED PROTEIN"/>
    <property type="match status" value="1"/>
</dbReference>
<dbReference type="NCBIfam" id="TIGR03083">
    <property type="entry name" value="maleylpyruvate isomerase family mycothiol-dependent enzyme"/>
    <property type="match status" value="1"/>
</dbReference>
<dbReference type="GO" id="GO:0005886">
    <property type="term" value="C:plasma membrane"/>
    <property type="evidence" value="ECO:0007669"/>
    <property type="project" value="TreeGrafter"/>
</dbReference>
<dbReference type="InterPro" id="IPR024344">
    <property type="entry name" value="MDMPI_metal-binding"/>
</dbReference>